<dbReference type="SMART" id="SM00855">
    <property type="entry name" value="PGAM"/>
    <property type="match status" value="1"/>
</dbReference>
<keyword evidence="2" id="KW-1185">Reference proteome</keyword>
<dbReference type="SUPFAM" id="SSF53254">
    <property type="entry name" value="Phosphoglycerate mutase-like"/>
    <property type="match status" value="1"/>
</dbReference>
<dbReference type="AlphaFoldDB" id="A0AAF3J311"/>
<reference evidence="3" key="1">
    <citation type="submission" date="2024-02" db="UniProtKB">
        <authorList>
            <consortium name="WormBaseParasite"/>
        </authorList>
    </citation>
    <scope>IDENTIFICATION</scope>
</reference>
<proteinExistence type="predicted"/>
<evidence type="ECO:0000313" key="2">
    <source>
        <dbReference type="Proteomes" id="UP000887575"/>
    </source>
</evidence>
<dbReference type="InterPro" id="IPR013078">
    <property type="entry name" value="His_Pase_superF_clade-1"/>
</dbReference>
<organism evidence="2 3">
    <name type="scientific">Mesorhabditis belari</name>
    <dbReference type="NCBI Taxonomy" id="2138241"/>
    <lineage>
        <taxon>Eukaryota</taxon>
        <taxon>Metazoa</taxon>
        <taxon>Ecdysozoa</taxon>
        <taxon>Nematoda</taxon>
        <taxon>Chromadorea</taxon>
        <taxon>Rhabditida</taxon>
        <taxon>Rhabditina</taxon>
        <taxon>Rhabditomorpha</taxon>
        <taxon>Rhabditoidea</taxon>
        <taxon>Rhabditidae</taxon>
        <taxon>Mesorhabditinae</taxon>
        <taxon>Mesorhabditis</taxon>
    </lineage>
</organism>
<dbReference type="Gene3D" id="3.40.50.1240">
    <property type="entry name" value="Phosphoglycerate mutase-like"/>
    <property type="match status" value="1"/>
</dbReference>
<sequence length="238" mass="26489">MRIKTYETTGRKLFFVRHGERIDNIMPEWRETASRWDDPYLSNRGHQQAREVGAFLEKSGTRVDRIFTSPFTRCIQTMNGILSGLSDIPEICVEPGLSESLNACAKPPGRPSLHEILALCPFTINTDYSPVLTELPAEIGGDEGCAGRVHQTLHSIIQRFPQGNLLFVSHGSPTASAHQSLFGDWGYVGQCTLGEVLERDGKFELLKWGDSSHLSDKTNLRDVQSGENRHPKAIKVTA</sequence>
<evidence type="ECO:0000256" key="1">
    <source>
        <dbReference type="PIRSR" id="PIRSR613078-2"/>
    </source>
</evidence>
<dbReference type="Proteomes" id="UP000887575">
    <property type="component" value="Unassembled WGS sequence"/>
</dbReference>
<dbReference type="Pfam" id="PF00300">
    <property type="entry name" value="His_Phos_1"/>
    <property type="match status" value="1"/>
</dbReference>
<accession>A0AAF3J311</accession>
<dbReference type="PANTHER" id="PTHR16469">
    <property type="entry name" value="UBIQUITIN-ASSOCIATED AND SH3 DOMAIN-CONTAINING BA-RELATED"/>
    <property type="match status" value="1"/>
</dbReference>
<protein>
    <submittedName>
        <fullName evidence="3">Phosphoglycerate mutase</fullName>
    </submittedName>
</protein>
<feature type="binding site" evidence="1">
    <location>
        <begin position="17"/>
        <end position="24"/>
    </location>
    <ligand>
        <name>substrate</name>
    </ligand>
</feature>
<dbReference type="InterPro" id="IPR051710">
    <property type="entry name" value="Phosphatase_SH3-domain"/>
</dbReference>
<dbReference type="WBParaSite" id="MBELARI_LOCUS13073">
    <property type="protein sequence ID" value="MBELARI_LOCUS13073"/>
    <property type="gene ID" value="MBELARI_LOCUS13073"/>
</dbReference>
<dbReference type="PANTHER" id="PTHR16469:SF27">
    <property type="entry name" value="UBIQUITIN-ASSOCIATED AND SH3 DOMAIN-CONTAINING BA-RELATED"/>
    <property type="match status" value="1"/>
</dbReference>
<dbReference type="GO" id="GO:0016791">
    <property type="term" value="F:phosphatase activity"/>
    <property type="evidence" value="ECO:0007669"/>
    <property type="project" value="UniProtKB-ARBA"/>
</dbReference>
<evidence type="ECO:0000313" key="3">
    <source>
        <dbReference type="WBParaSite" id="MBELARI_LOCUS13073"/>
    </source>
</evidence>
<dbReference type="CDD" id="cd07067">
    <property type="entry name" value="HP_PGM_like"/>
    <property type="match status" value="1"/>
</dbReference>
<feature type="binding site" evidence="1">
    <location>
        <position position="73"/>
    </location>
    <ligand>
        <name>substrate</name>
    </ligand>
</feature>
<name>A0AAF3J311_9BILA</name>
<dbReference type="InterPro" id="IPR029033">
    <property type="entry name" value="His_PPase_superfam"/>
</dbReference>